<dbReference type="GO" id="GO:0005634">
    <property type="term" value="C:nucleus"/>
    <property type="evidence" value="ECO:0007669"/>
    <property type="project" value="UniProtKB-SubCell"/>
</dbReference>
<dbReference type="Proteomes" id="UP001211065">
    <property type="component" value="Unassembled WGS sequence"/>
</dbReference>
<dbReference type="PROSITE" id="PS50217">
    <property type="entry name" value="BZIP"/>
    <property type="match status" value="1"/>
</dbReference>
<comment type="caution">
    <text evidence="7">The sequence shown here is derived from an EMBL/GenBank/DDBJ whole genome shotgun (WGS) entry which is preliminary data.</text>
</comment>
<keyword evidence="4" id="KW-0539">Nucleus</keyword>
<organism evidence="7 8">
    <name type="scientific">Clydaea vesicula</name>
    <dbReference type="NCBI Taxonomy" id="447962"/>
    <lineage>
        <taxon>Eukaryota</taxon>
        <taxon>Fungi</taxon>
        <taxon>Fungi incertae sedis</taxon>
        <taxon>Chytridiomycota</taxon>
        <taxon>Chytridiomycota incertae sedis</taxon>
        <taxon>Chytridiomycetes</taxon>
        <taxon>Lobulomycetales</taxon>
        <taxon>Lobulomycetaceae</taxon>
        <taxon>Clydaea</taxon>
    </lineage>
</organism>
<evidence type="ECO:0000313" key="7">
    <source>
        <dbReference type="EMBL" id="KAJ3211813.1"/>
    </source>
</evidence>
<protein>
    <recommendedName>
        <fullName evidence="6">BZIP domain-containing protein</fullName>
    </recommendedName>
</protein>
<evidence type="ECO:0000256" key="1">
    <source>
        <dbReference type="ARBA" id="ARBA00004123"/>
    </source>
</evidence>
<feature type="region of interest" description="Disordered" evidence="5">
    <location>
        <begin position="45"/>
        <end position="77"/>
    </location>
</feature>
<dbReference type="CDD" id="cd14687">
    <property type="entry name" value="bZIP_ATF2"/>
    <property type="match status" value="1"/>
</dbReference>
<evidence type="ECO:0000256" key="2">
    <source>
        <dbReference type="ARBA" id="ARBA00023015"/>
    </source>
</evidence>
<evidence type="ECO:0000256" key="5">
    <source>
        <dbReference type="SAM" id="MobiDB-lite"/>
    </source>
</evidence>
<feature type="compositionally biased region" description="Basic residues" evidence="5">
    <location>
        <begin position="186"/>
        <end position="196"/>
    </location>
</feature>
<dbReference type="EMBL" id="JADGJW010000812">
    <property type="protein sequence ID" value="KAJ3211813.1"/>
    <property type="molecule type" value="Genomic_DNA"/>
</dbReference>
<dbReference type="AlphaFoldDB" id="A0AAD5TYF9"/>
<feature type="compositionally biased region" description="Polar residues" evidence="5">
    <location>
        <begin position="45"/>
        <end position="61"/>
    </location>
</feature>
<gene>
    <name evidence="7" type="ORF">HK099_007916</name>
</gene>
<evidence type="ECO:0000256" key="3">
    <source>
        <dbReference type="ARBA" id="ARBA00023163"/>
    </source>
</evidence>
<keyword evidence="3" id="KW-0804">Transcription</keyword>
<reference evidence="7" key="1">
    <citation type="submission" date="2020-05" db="EMBL/GenBank/DDBJ databases">
        <title>Phylogenomic resolution of chytrid fungi.</title>
        <authorList>
            <person name="Stajich J.E."/>
            <person name="Amses K."/>
            <person name="Simmons R."/>
            <person name="Seto K."/>
            <person name="Myers J."/>
            <person name="Bonds A."/>
            <person name="Quandt C.A."/>
            <person name="Barry K."/>
            <person name="Liu P."/>
            <person name="Grigoriev I."/>
            <person name="Longcore J.E."/>
            <person name="James T.Y."/>
        </authorList>
    </citation>
    <scope>NUCLEOTIDE SEQUENCE</scope>
    <source>
        <strain evidence="7">JEL0476</strain>
    </source>
</reference>
<evidence type="ECO:0000256" key="4">
    <source>
        <dbReference type="ARBA" id="ARBA00023242"/>
    </source>
</evidence>
<dbReference type="Gene3D" id="1.20.5.170">
    <property type="match status" value="1"/>
</dbReference>
<comment type="subcellular location">
    <subcellularLocation>
        <location evidence="1">Nucleus</location>
    </subcellularLocation>
</comment>
<feature type="domain" description="BZIP" evidence="6">
    <location>
        <begin position="208"/>
        <end position="271"/>
    </location>
</feature>
<dbReference type="GO" id="GO:0003700">
    <property type="term" value="F:DNA-binding transcription factor activity"/>
    <property type="evidence" value="ECO:0007669"/>
    <property type="project" value="InterPro"/>
</dbReference>
<keyword evidence="2" id="KW-0805">Transcription regulation</keyword>
<keyword evidence="8" id="KW-1185">Reference proteome</keyword>
<dbReference type="InterPro" id="IPR046347">
    <property type="entry name" value="bZIP_sf"/>
</dbReference>
<name>A0AAD5TYF9_9FUNG</name>
<dbReference type="SMART" id="SM00338">
    <property type="entry name" value="BRLZ"/>
    <property type="match status" value="1"/>
</dbReference>
<sequence length="276" mass="31162">MSIPIPARKLQLGIPIQEVPLPTPGFFLRECADLKLTGAEDVESNNPFESSFTTTNTNIKSEGSDAVSAHTGPEGSVAGSDTTIACIDNSELNHSPTIDYRPYFVSNNISHNTSNEYQMYYQNDSAPSTHNSLCEEPQKFLNEKNSLNLPLTSNSNSPNPSHSNNKVVPSNLNTNSCNDNVNNNSGKKRRASMKRKLTTESEEPENAEEKRRRMLERNREAAIKSREKKKIWFIELEKSYNDDLEKNRKLKQVILKQKENLTFLKNQILLHTNCDC</sequence>
<dbReference type="InterPro" id="IPR051027">
    <property type="entry name" value="bZIP_transcription_factors"/>
</dbReference>
<feature type="non-terminal residue" evidence="7">
    <location>
        <position position="1"/>
    </location>
</feature>
<dbReference type="PROSITE" id="PS00036">
    <property type="entry name" value="BZIP_BASIC"/>
    <property type="match status" value="1"/>
</dbReference>
<accession>A0AAD5TYF9</accession>
<feature type="compositionally biased region" description="Low complexity" evidence="5">
    <location>
        <begin position="147"/>
        <end position="185"/>
    </location>
</feature>
<feature type="region of interest" description="Disordered" evidence="5">
    <location>
        <begin position="147"/>
        <end position="213"/>
    </location>
</feature>
<proteinExistence type="predicted"/>
<dbReference type="SUPFAM" id="SSF57959">
    <property type="entry name" value="Leucine zipper domain"/>
    <property type="match status" value="1"/>
</dbReference>
<evidence type="ECO:0000259" key="6">
    <source>
        <dbReference type="PROSITE" id="PS50217"/>
    </source>
</evidence>
<dbReference type="InterPro" id="IPR004827">
    <property type="entry name" value="bZIP"/>
</dbReference>
<dbReference type="PANTHER" id="PTHR19304">
    <property type="entry name" value="CYCLIC-AMP RESPONSE ELEMENT BINDING PROTEIN"/>
    <property type="match status" value="1"/>
</dbReference>
<evidence type="ECO:0000313" key="8">
    <source>
        <dbReference type="Proteomes" id="UP001211065"/>
    </source>
</evidence>